<dbReference type="Pfam" id="PF00903">
    <property type="entry name" value="Glyoxalase"/>
    <property type="match status" value="1"/>
</dbReference>
<dbReference type="InterPro" id="IPR029068">
    <property type="entry name" value="Glyas_Bleomycin-R_OHBP_Dase"/>
</dbReference>
<dbReference type="KEGG" id="acp:A2cp1_4058"/>
<dbReference type="PROSITE" id="PS51819">
    <property type="entry name" value="VOC"/>
    <property type="match status" value="1"/>
</dbReference>
<sequence>MATTKPIPQGAHTLTPNLVLRDCAKAIEFYKKALGAQELMRMPSPDGKLIWHAELKIGDSTFYLNDEMPGMSTAAPSPEHPAPTTFWLWTEDADAAYRKATQAGATSRMEPADMFWGDRCAGVADPFGYSWSFATHVKDLSDEEVRRAGAEFARQWEQQHQRT</sequence>
<dbReference type="Proteomes" id="UP000007089">
    <property type="component" value="Chromosome"/>
</dbReference>
<dbReference type="CDD" id="cd07246">
    <property type="entry name" value="VOC_like"/>
    <property type="match status" value="1"/>
</dbReference>
<proteinExistence type="predicted"/>
<keyword evidence="3" id="KW-1185">Reference proteome</keyword>
<accession>B8J9I8</accession>
<dbReference type="PANTHER" id="PTHR34109:SF1">
    <property type="entry name" value="VOC DOMAIN-CONTAINING PROTEIN"/>
    <property type="match status" value="1"/>
</dbReference>
<evidence type="ECO:0000259" key="1">
    <source>
        <dbReference type="PROSITE" id="PS51819"/>
    </source>
</evidence>
<feature type="domain" description="VOC" evidence="1">
    <location>
        <begin position="10"/>
        <end position="136"/>
    </location>
</feature>
<dbReference type="RefSeq" id="WP_015935102.1">
    <property type="nucleotide sequence ID" value="NC_011891.1"/>
</dbReference>
<organism evidence="2 3">
    <name type="scientific">Anaeromyxobacter dehalogenans (strain ATCC BAA-258 / DSM 21875 / 2CP-1)</name>
    <dbReference type="NCBI Taxonomy" id="455488"/>
    <lineage>
        <taxon>Bacteria</taxon>
        <taxon>Pseudomonadati</taxon>
        <taxon>Myxococcota</taxon>
        <taxon>Myxococcia</taxon>
        <taxon>Myxococcales</taxon>
        <taxon>Cystobacterineae</taxon>
        <taxon>Anaeromyxobacteraceae</taxon>
        <taxon>Anaeromyxobacter</taxon>
    </lineage>
</organism>
<dbReference type="SUPFAM" id="SSF54593">
    <property type="entry name" value="Glyoxalase/Bleomycin resistance protein/Dihydroxybiphenyl dioxygenase"/>
    <property type="match status" value="1"/>
</dbReference>
<protein>
    <submittedName>
        <fullName evidence="2">Glyoxalase/bleomycin resistance protein/dioxygenase</fullName>
    </submittedName>
</protein>
<gene>
    <name evidence="2" type="ordered locus">A2cp1_4058</name>
</gene>
<dbReference type="Gene3D" id="3.30.720.120">
    <property type="match status" value="1"/>
</dbReference>
<dbReference type="EMBL" id="CP001359">
    <property type="protein sequence ID" value="ACL67376.1"/>
    <property type="molecule type" value="Genomic_DNA"/>
</dbReference>
<dbReference type="GO" id="GO:0051213">
    <property type="term" value="F:dioxygenase activity"/>
    <property type="evidence" value="ECO:0007669"/>
    <property type="project" value="UniProtKB-KW"/>
</dbReference>
<dbReference type="PANTHER" id="PTHR34109">
    <property type="entry name" value="BNAUNNG04460D PROTEIN-RELATED"/>
    <property type="match status" value="1"/>
</dbReference>
<dbReference type="HOGENOM" id="CLU_046006_11_2_7"/>
<dbReference type="Gene3D" id="3.30.720.110">
    <property type="match status" value="1"/>
</dbReference>
<dbReference type="InterPro" id="IPR037523">
    <property type="entry name" value="VOC_core"/>
</dbReference>
<name>B8J9I8_ANAD2</name>
<evidence type="ECO:0000313" key="2">
    <source>
        <dbReference type="EMBL" id="ACL67376.1"/>
    </source>
</evidence>
<dbReference type="AlphaFoldDB" id="B8J9I8"/>
<reference evidence="2" key="1">
    <citation type="submission" date="2009-01" db="EMBL/GenBank/DDBJ databases">
        <title>Complete sequence of Anaeromyxobacter dehalogenans 2CP-1.</title>
        <authorList>
            <consortium name="US DOE Joint Genome Institute"/>
            <person name="Lucas S."/>
            <person name="Copeland A."/>
            <person name="Lapidus A."/>
            <person name="Glavina del Rio T."/>
            <person name="Dalin E."/>
            <person name="Tice H."/>
            <person name="Bruce D."/>
            <person name="Goodwin L."/>
            <person name="Pitluck S."/>
            <person name="Saunders E."/>
            <person name="Brettin T."/>
            <person name="Detter J.C."/>
            <person name="Han C."/>
            <person name="Larimer F."/>
            <person name="Land M."/>
            <person name="Hauser L."/>
            <person name="Kyrpides N."/>
            <person name="Ovchinnikova G."/>
            <person name="Beliaev A.S."/>
            <person name="Richardson P."/>
        </authorList>
    </citation>
    <scope>NUCLEOTIDE SEQUENCE</scope>
    <source>
        <strain evidence="2">2CP-1</strain>
    </source>
</reference>
<dbReference type="InterPro" id="IPR004360">
    <property type="entry name" value="Glyas_Fos-R_dOase_dom"/>
</dbReference>
<evidence type="ECO:0000313" key="3">
    <source>
        <dbReference type="Proteomes" id="UP000007089"/>
    </source>
</evidence>